<dbReference type="FunFam" id="2.40.128.20:FF:000009">
    <property type="entry name" value="Temperature-induced lipocalin"/>
    <property type="match status" value="3"/>
</dbReference>
<dbReference type="InterPro" id="IPR022272">
    <property type="entry name" value="Lipocalin_CS"/>
</dbReference>
<dbReference type="InterPro" id="IPR000566">
    <property type="entry name" value="Lipocln_cytosolic_FA-bd_dom"/>
</dbReference>
<dbReference type="CDD" id="cd19438">
    <property type="entry name" value="lipocalin_Blc-like"/>
    <property type="match status" value="3"/>
</dbReference>
<feature type="domain" description="Lipocalin/cytosolic fatty-acid binding" evidence="2">
    <location>
        <begin position="445"/>
        <end position="592"/>
    </location>
</feature>
<dbReference type="PROSITE" id="PS00213">
    <property type="entry name" value="LIPOCALIN"/>
    <property type="match status" value="3"/>
</dbReference>
<feature type="region of interest" description="Disordered" evidence="1">
    <location>
        <begin position="156"/>
        <end position="175"/>
    </location>
</feature>
<name>A0A7J6E7H8_CANSA</name>
<dbReference type="InterPro" id="IPR047202">
    <property type="entry name" value="Lipocalin_Blc-like_dom"/>
</dbReference>
<dbReference type="PANTHER" id="PTHR10612:SF34">
    <property type="entry name" value="APOLIPOPROTEIN D"/>
    <property type="match status" value="1"/>
</dbReference>
<dbReference type="InterPro" id="IPR002446">
    <property type="entry name" value="Lipocalin_bac"/>
</dbReference>
<dbReference type="PRINTS" id="PR01171">
    <property type="entry name" value="BCTLIPOCALIN"/>
</dbReference>
<comment type="caution">
    <text evidence="3">The sequence shown here is derived from an EMBL/GenBank/DDBJ whole genome shotgun (WGS) entry which is preliminary data.</text>
</comment>
<dbReference type="GO" id="GO:0005737">
    <property type="term" value="C:cytoplasm"/>
    <property type="evidence" value="ECO:0007669"/>
    <property type="project" value="TreeGrafter"/>
</dbReference>
<dbReference type="Gene3D" id="2.40.128.20">
    <property type="match status" value="3"/>
</dbReference>
<protein>
    <recommendedName>
        <fullName evidence="2">Lipocalin/cytosolic fatty-acid binding domain-containing protein</fullName>
    </recommendedName>
</protein>
<feature type="region of interest" description="Disordered" evidence="1">
    <location>
        <begin position="586"/>
        <end position="608"/>
    </location>
</feature>
<dbReference type="AlphaFoldDB" id="A0A7J6E7H8"/>
<accession>A0A7J6E7H8</accession>
<dbReference type="SUPFAM" id="SSF50814">
    <property type="entry name" value="Lipocalins"/>
    <property type="match status" value="3"/>
</dbReference>
<dbReference type="Proteomes" id="UP000525078">
    <property type="component" value="Unassembled WGS sequence"/>
</dbReference>
<dbReference type="EMBL" id="JAATIP010000281">
    <property type="protein sequence ID" value="KAF4354395.1"/>
    <property type="molecule type" value="Genomic_DNA"/>
</dbReference>
<feature type="domain" description="Lipocalin/cytosolic fatty-acid binding" evidence="2">
    <location>
        <begin position="13"/>
        <end position="161"/>
    </location>
</feature>
<evidence type="ECO:0000313" key="4">
    <source>
        <dbReference type="Proteomes" id="UP000525078"/>
    </source>
</evidence>
<sequence>MANNKEMRVVKGLDVERYMGRWYEIASFPSFFQPRDGANTRATYTLKEDKATVHVLNETWSGGKRDSIEGIAYKADPKSDEAKLKVKFYVPPFLPIIPVVGNYWVLYVDPDYQVALVGEPTRKSLWILARKTHIDDEIYNLVVEKAKEEGYDVTKLHKTPQSDPPPEGEGPNDNKEMEVVKGVDIKRYMGRWYEIASFPSRNQPKNGVDTRATYTLNEDGTVHVLNETWSDGKRGSIEGTAYKVDPNSDEAKLKVKFYVPPFLPIIPVTGDYWVLYIDEDYQVALVGQPSRNYLWILSRKSQIDDEIFNELVERAKSEGYDVSKLHKTPHSDSPPEGEEGPKDTKGIWFYELFYDCIWVEKEVQIDRCFPELSPQNFDDFWCCQSGARDKQVSKLRIETYSKVAALAFGVEQTKRITFKTLFSRSLKTSKTPQMANKEMEVVKGLDIKRYMGRWYEIASFPSFFQPRNGVNTRATYTLNEDGTVHVLNETWSDGKRDSIEGTAYKANPNSDEAKLKVKFYVPPFLPIIPVTGDYWVLFIDEDYQVALIGQPTRKYLWILARRTHIDDEIYNQLVEKAKEEGYDVTKLHKTPQSNPPPEGEEGPKDTKGIWWIKSLFGK</sequence>
<evidence type="ECO:0000313" key="3">
    <source>
        <dbReference type="EMBL" id="KAF4354395.1"/>
    </source>
</evidence>
<evidence type="ECO:0000259" key="2">
    <source>
        <dbReference type="Pfam" id="PF08212"/>
    </source>
</evidence>
<dbReference type="GO" id="GO:0006629">
    <property type="term" value="P:lipid metabolic process"/>
    <property type="evidence" value="ECO:0007669"/>
    <property type="project" value="TreeGrafter"/>
</dbReference>
<gene>
    <name evidence="3" type="ORF">F8388_027329</name>
</gene>
<dbReference type="Pfam" id="PF08212">
    <property type="entry name" value="Lipocalin_2"/>
    <property type="match status" value="3"/>
</dbReference>
<feature type="domain" description="Lipocalin/cytosolic fatty-acid binding" evidence="2">
    <location>
        <begin position="183"/>
        <end position="329"/>
    </location>
</feature>
<feature type="region of interest" description="Disordered" evidence="1">
    <location>
        <begin position="323"/>
        <end position="342"/>
    </location>
</feature>
<dbReference type="PANTHER" id="PTHR10612">
    <property type="entry name" value="APOLIPOPROTEIN D"/>
    <property type="match status" value="1"/>
</dbReference>
<dbReference type="InterPro" id="IPR012674">
    <property type="entry name" value="Calycin"/>
</dbReference>
<evidence type="ECO:0000256" key="1">
    <source>
        <dbReference type="SAM" id="MobiDB-lite"/>
    </source>
</evidence>
<reference evidence="3 4" key="1">
    <citation type="journal article" date="2020" name="bioRxiv">
        <title>Sequence and annotation of 42 cannabis genomes reveals extensive copy number variation in cannabinoid synthesis and pathogen resistance genes.</title>
        <authorList>
            <person name="Mckernan K.J."/>
            <person name="Helbert Y."/>
            <person name="Kane L.T."/>
            <person name="Ebling H."/>
            <person name="Zhang L."/>
            <person name="Liu B."/>
            <person name="Eaton Z."/>
            <person name="Mclaughlin S."/>
            <person name="Kingan S."/>
            <person name="Baybayan P."/>
            <person name="Concepcion G."/>
            <person name="Jordan M."/>
            <person name="Riva A."/>
            <person name="Barbazuk W."/>
            <person name="Harkins T."/>
        </authorList>
    </citation>
    <scope>NUCLEOTIDE SEQUENCE [LARGE SCALE GENOMIC DNA]</scope>
    <source>
        <strain evidence="4">cv. Jamaican Lion 4</strain>
        <tissue evidence="3">Leaf</tissue>
    </source>
</reference>
<dbReference type="GO" id="GO:0000302">
    <property type="term" value="P:response to reactive oxygen species"/>
    <property type="evidence" value="ECO:0007669"/>
    <property type="project" value="TreeGrafter"/>
</dbReference>
<organism evidence="3 4">
    <name type="scientific">Cannabis sativa</name>
    <name type="common">Hemp</name>
    <name type="synonym">Marijuana</name>
    <dbReference type="NCBI Taxonomy" id="3483"/>
    <lineage>
        <taxon>Eukaryota</taxon>
        <taxon>Viridiplantae</taxon>
        <taxon>Streptophyta</taxon>
        <taxon>Embryophyta</taxon>
        <taxon>Tracheophyta</taxon>
        <taxon>Spermatophyta</taxon>
        <taxon>Magnoliopsida</taxon>
        <taxon>eudicotyledons</taxon>
        <taxon>Gunneridae</taxon>
        <taxon>Pentapetalae</taxon>
        <taxon>rosids</taxon>
        <taxon>fabids</taxon>
        <taxon>Rosales</taxon>
        <taxon>Cannabaceae</taxon>
        <taxon>Cannabis</taxon>
    </lineage>
</organism>
<proteinExistence type="predicted"/>